<dbReference type="OrthoDB" id="7224136at2"/>
<dbReference type="SUPFAM" id="SSF56935">
    <property type="entry name" value="Porins"/>
    <property type="match status" value="1"/>
</dbReference>
<dbReference type="AlphaFoldDB" id="A0A6N8LY38"/>
<sequence length="847" mass="89640">MGDRGMWQRWLLLGSTLGTPVTAFAQDAPSPGRSADEIVITGERQRNAVITDAKPVGMLDEAAIRALGVTKISDLLRAVRGLTTSNSGEDPILLLNSRRISGWEEMSNLPPEAIERVDILPEPVAIQFGYPPTRRVMNIVTKAKFRAVTVEQTIRGATDGGALGVEGDAGSTVLQHDRRWIVAVNASHRDGLTQRERSIRPDPDLLYDPVGTVTGIGGGSIDPELDRLAGRPVTRALVPLAAAMRSTLAGYVPGATASRSDDPLGLRSIAPAVQRIKVNTSWSDVIGKSITASAQFTVEAERQSGTPGYAAAAWRVPGGAGGLPFANDVLLYRYLEEAGPLPGGAQSLKLSGGATVQGTLGDWNWNMTGTIDRLRNTNLSARGFDPVTAEAAIAAGVDPFGAGIVRQSGPLLIDRTRGVTRTITGKAVANGPLLRLPAGKAMLTASLDYANSSGTTQLLSAGTNPVDRTIHTASIGANLPIASAREGALAAIGELSANGTVGVSKVSGYGSLLNASYGLLWSPWSPVQFTASVSESRTPPPIEQLVTPAISLPGSPFFDFVTGTTALVTTVFGGNPTLAPEQRRINTLGVDIKPWKRREVRFGVNLTDTVIEDQAMTLSATTPAIQAAFPDRFRRNAAGQLIAADLRPLNLARGRQRALAGRIQFHGPLGAAPPPPPEPAPGAPPPPPPKPRLFVYGNLTPTLILSDRLRLRSGLPELDLLAGETITGSGGRPRIEGSGWMGANYRGFSANLWGRYQSATQVRGAIPGSDLQFSGLFVFNIGLLTEIGVLAPNRAWAKGLTFNVQVENVANQRQDVRDALGATPYRFQRGFLDPIGRSVQISLRKLF</sequence>
<evidence type="ECO:0000313" key="6">
    <source>
        <dbReference type="Proteomes" id="UP000436801"/>
    </source>
</evidence>
<dbReference type="Proteomes" id="UP000436801">
    <property type="component" value="Unassembled WGS sequence"/>
</dbReference>
<gene>
    <name evidence="5" type="ORF">GQR91_16405</name>
</gene>
<feature type="compositionally biased region" description="Pro residues" evidence="4">
    <location>
        <begin position="671"/>
        <end position="691"/>
    </location>
</feature>
<organism evidence="5 6">
    <name type="scientific">Sphingomonas carotinifaciens</name>
    <dbReference type="NCBI Taxonomy" id="1166323"/>
    <lineage>
        <taxon>Bacteria</taxon>
        <taxon>Pseudomonadati</taxon>
        <taxon>Pseudomonadota</taxon>
        <taxon>Alphaproteobacteria</taxon>
        <taxon>Sphingomonadales</taxon>
        <taxon>Sphingomonadaceae</taxon>
        <taxon>Sphingomonas</taxon>
    </lineage>
</organism>
<evidence type="ECO:0000256" key="3">
    <source>
        <dbReference type="ARBA" id="ARBA00023237"/>
    </source>
</evidence>
<reference evidence="5 6" key="1">
    <citation type="submission" date="2019-12" db="EMBL/GenBank/DDBJ databases">
        <authorList>
            <person name="Zheng J."/>
        </authorList>
    </citation>
    <scope>NUCLEOTIDE SEQUENCE [LARGE SCALE GENOMIC DNA]</scope>
    <source>
        <strain evidence="5 6">DSM 27347</strain>
    </source>
</reference>
<dbReference type="Gene3D" id="2.40.170.20">
    <property type="entry name" value="TonB-dependent receptor, beta-barrel domain"/>
    <property type="match status" value="1"/>
</dbReference>
<dbReference type="RefSeq" id="WP_149680801.1">
    <property type="nucleotide sequence ID" value="NZ_FNBI01000001.1"/>
</dbReference>
<proteinExistence type="predicted"/>
<evidence type="ECO:0000256" key="1">
    <source>
        <dbReference type="ARBA" id="ARBA00004442"/>
    </source>
</evidence>
<accession>A0A6N8LY38</accession>
<dbReference type="Gene3D" id="2.170.130.10">
    <property type="entry name" value="TonB-dependent receptor, plug domain"/>
    <property type="match status" value="1"/>
</dbReference>
<evidence type="ECO:0000313" key="5">
    <source>
        <dbReference type="EMBL" id="MWC45199.1"/>
    </source>
</evidence>
<keyword evidence="3" id="KW-0998">Cell outer membrane</keyword>
<name>A0A6N8LY38_9SPHN</name>
<dbReference type="InterPro" id="IPR036942">
    <property type="entry name" value="Beta-barrel_TonB_sf"/>
</dbReference>
<keyword evidence="2" id="KW-0472">Membrane</keyword>
<dbReference type="InterPro" id="IPR037066">
    <property type="entry name" value="Plug_dom_sf"/>
</dbReference>
<feature type="region of interest" description="Disordered" evidence="4">
    <location>
        <begin position="666"/>
        <end position="691"/>
    </location>
</feature>
<keyword evidence="5" id="KW-0675">Receptor</keyword>
<evidence type="ECO:0000256" key="2">
    <source>
        <dbReference type="ARBA" id="ARBA00023136"/>
    </source>
</evidence>
<comment type="caution">
    <text evidence="5">The sequence shown here is derived from an EMBL/GenBank/DDBJ whole genome shotgun (WGS) entry which is preliminary data.</text>
</comment>
<protein>
    <submittedName>
        <fullName evidence="5">TonB-dependent receptor</fullName>
    </submittedName>
</protein>
<evidence type="ECO:0000256" key="4">
    <source>
        <dbReference type="SAM" id="MobiDB-lite"/>
    </source>
</evidence>
<dbReference type="GO" id="GO:0009279">
    <property type="term" value="C:cell outer membrane"/>
    <property type="evidence" value="ECO:0007669"/>
    <property type="project" value="UniProtKB-SubCell"/>
</dbReference>
<dbReference type="PANTHER" id="PTHR47234">
    <property type="match status" value="1"/>
</dbReference>
<dbReference type="PANTHER" id="PTHR47234:SF1">
    <property type="entry name" value="TONB-DEPENDENT RECEPTOR"/>
    <property type="match status" value="1"/>
</dbReference>
<comment type="subcellular location">
    <subcellularLocation>
        <location evidence="1">Cell outer membrane</location>
    </subcellularLocation>
</comment>
<dbReference type="EMBL" id="WSUT01000005">
    <property type="protein sequence ID" value="MWC45199.1"/>
    <property type="molecule type" value="Genomic_DNA"/>
</dbReference>